<keyword evidence="2" id="KW-0472">Membrane</keyword>
<dbReference type="RefSeq" id="WP_290142244.1">
    <property type="nucleotide sequence ID" value="NZ_CP101620.1"/>
</dbReference>
<accession>A0ABY5I5Y0</accession>
<dbReference type="PROSITE" id="PS50110">
    <property type="entry name" value="RESPONSE_REGULATORY"/>
    <property type="match status" value="1"/>
</dbReference>
<evidence type="ECO:0000259" key="3">
    <source>
        <dbReference type="PROSITE" id="PS50110"/>
    </source>
</evidence>
<dbReference type="InterPro" id="IPR001789">
    <property type="entry name" value="Sig_transdc_resp-reg_receiver"/>
</dbReference>
<sequence>MNNAISTLASRIFSTTIIGCTIILIATIIIFAIYYVLSHKQIKEMEKAHSYYQIILMDLRMPIMDDYQATETIRHLDDRPDGKDIPILAMTEMIKKIKKYINK</sequence>
<feature type="modified residue" description="4-aspartylphosphate" evidence="1">
    <location>
        <position position="58"/>
    </location>
</feature>
<evidence type="ECO:0000256" key="1">
    <source>
        <dbReference type="PROSITE-ProRule" id="PRU00169"/>
    </source>
</evidence>
<proteinExistence type="predicted"/>
<keyword evidence="1" id="KW-0597">Phosphoprotein</keyword>
<organism evidence="4 5">
    <name type="scientific">Allocoprobacillus halotolerans</name>
    <dbReference type="NCBI Taxonomy" id="2944914"/>
    <lineage>
        <taxon>Bacteria</taxon>
        <taxon>Bacillati</taxon>
        <taxon>Bacillota</taxon>
        <taxon>Erysipelotrichia</taxon>
        <taxon>Erysipelotrichales</taxon>
        <taxon>Erysipelotrichaceae</taxon>
        <taxon>Allocoprobacillus</taxon>
    </lineage>
</organism>
<evidence type="ECO:0000313" key="5">
    <source>
        <dbReference type="Proteomes" id="UP001060112"/>
    </source>
</evidence>
<dbReference type="EMBL" id="CP101620">
    <property type="protein sequence ID" value="UTY40766.1"/>
    <property type="molecule type" value="Genomic_DNA"/>
</dbReference>
<dbReference type="Proteomes" id="UP001060112">
    <property type="component" value="Chromosome"/>
</dbReference>
<feature type="transmembrane region" description="Helical" evidence="2">
    <location>
        <begin position="12"/>
        <end position="37"/>
    </location>
</feature>
<keyword evidence="2" id="KW-1133">Transmembrane helix</keyword>
<name>A0ABY5I5Y0_9FIRM</name>
<feature type="domain" description="Response regulatory" evidence="3">
    <location>
        <begin position="1"/>
        <end position="103"/>
    </location>
</feature>
<gene>
    <name evidence="4" type="ORF">NMU03_08445</name>
</gene>
<evidence type="ECO:0000313" key="4">
    <source>
        <dbReference type="EMBL" id="UTY40766.1"/>
    </source>
</evidence>
<dbReference type="Gene3D" id="3.40.50.2300">
    <property type="match status" value="1"/>
</dbReference>
<dbReference type="SUPFAM" id="SSF52172">
    <property type="entry name" value="CheY-like"/>
    <property type="match status" value="1"/>
</dbReference>
<dbReference type="InterPro" id="IPR011006">
    <property type="entry name" value="CheY-like_superfamily"/>
</dbReference>
<evidence type="ECO:0000256" key="2">
    <source>
        <dbReference type="SAM" id="Phobius"/>
    </source>
</evidence>
<reference evidence="4" key="1">
    <citation type="submission" date="2022-07" db="EMBL/GenBank/DDBJ databases">
        <title>Faecal culturing of patients with breast cancer.</title>
        <authorList>
            <person name="Teng N.M.Y."/>
            <person name="Kiu R."/>
            <person name="Evans R."/>
            <person name="Baker D.J."/>
            <person name="Zenner C."/>
            <person name="Robinson S.D."/>
            <person name="Hall L.J."/>
        </authorList>
    </citation>
    <scope>NUCLEOTIDE SEQUENCE</scope>
    <source>
        <strain evidence="4">LH1062</strain>
    </source>
</reference>
<keyword evidence="5" id="KW-1185">Reference proteome</keyword>
<keyword evidence="2" id="KW-0812">Transmembrane</keyword>
<protein>
    <recommendedName>
        <fullName evidence="3">Response regulatory domain-containing protein</fullName>
    </recommendedName>
</protein>